<dbReference type="EMBL" id="QTSX02003170">
    <property type="protein sequence ID" value="KAJ9071540.1"/>
    <property type="molecule type" value="Genomic_DNA"/>
</dbReference>
<proteinExistence type="predicted"/>
<protein>
    <submittedName>
        <fullName evidence="1">Uncharacterized protein</fullName>
    </submittedName>
</protein>
<reference evidence="1" key="1">
    <citation type="submission" date="2022-04" db="EMBL/GenBank/DDBJ databases">
        <title>Genome of the entomopathogenic fungus Entomophthora muscae.</title>
        <authorList>
            <person name="Elya C."/>
            <person name="Lovett B.R."/>
            <person name="Lee E."/>
            <person name="Macias A.M."/>
            <person name="Hajek A.E."/>
            <person name="De Bivort B.L."/>
            <person name="Kasson M.T."/>
            <person name="De Fine Licht H.H."/>
            <person name="Stajich J.E."/>
        </authorList>
    </citation>
    <scope>NUCLEOTIDE SEQUENCE</scope>
    <source>
        <strain evidence="1">Berkeley</strain>
    </source>
</reference>
<organism evidence="1 2">
    <name type="scientific">Entomophthora muscae</name>
    <dbReference type="NCBI Taxonomy" id="34485"/>
    <lineage>
        <taxon>Eukaryota</taxon>
        <taxon>Fungi</taxon>
        <taxon>Fungi incertae sedis</taxon>
        <taxon>Zoopagomycota</taxon>
        <taxon>Entomophthoromycotina</taxon>
        <taxon>Entomophthoromycetes</taxon>
        <taxon>Entomophthorales</taxon>
        <taxon>Entomophthoraceae</taxon>
        <taxon>Entomophthora</taxon>
    </lineage>
</organism>
<name>A0ACC2TAC2_9FUNG</name>
<accession>A0ACC2TAC2</accession>
<sequence>MTLPITLRPNCLQESVVANESTSTQLFGVIYIALTELVDYMVPSNRPWVILLSSGRPFPLGLQVVCLQVLKNPPQDGSLIDTEDKIFCHLGVLISKNGIALPQNKIKIILDLVTCMNKLKHCLLNLETKIQALDVFVYSKL</sequence>
<evidence type="ECO:0000313" key="1">
    <source>
        <dbReference type="EMBL" id="KAJ9071540.1"/>
    </source>
</evidence>
<comment type="caution">
    <text evidence="1">The sequence shown here is derived from an EMBL/GenBank/DDBJ whole genome shotgun (WGS) entry which is preliminary data.</text>
</comment>
<evidence type="ECO:0000313" key="2">
    <source>
        <dbReference type="Proteomes" id="UP001165960"/>
    </source>
</evidence>
<dbReference type="Proteomes" id="UP001165960">
    <property type="component" value="Unassembled WGS sequence"/>
</dbReference>
<gene>
    <name evidence="1" type="ORF">DSO57_1035922</name>
</gene>
<keyword evidence="2" id="KW-1185">Reference proteome</keyword>